<dbReference type="STRING" id="246786.GS18_0216970"/>
<dbReference type="AlphaFoldDB" id="A0A084GP36"/>
<protein>
    <recommendedName>
        <fullName evidence="1">FAD dependent oxidoreductase domain-containing protein</fullName>
    </recommendedName>
</protein>
<accession>A0A084GP36</accession>
<dbReference type="InterPro" id="IPR036188">
    <property type="entry name" value="FAD/NAD-bd_sf"/>
</dbReference>
<evidence type="ECO:0000313" key="3">
    <source>
        <dbReference type="Proteomes" id="UP000028549"/>
    </source>
</evidence>
<proteinExistence type="predicted"/>
<reference evidence="2 3" key="1">
    <citation type="journal article" date="2005" name="Int. J. Syst. Evol. Microbiol.">
        <title>Bacillus cibi sp. nov., isolated from jeotgal, a traditional Korean fermented seafood.</title>
        <authorList>
            <person name="Yoon J.H."/>
            <person name="Lee C.H."/>
            <person name="Oh T.K."/>
        </authorList>
    </citation>
    <scope>NUCLEOTIDE SEQUENCE [LARGE SCALE GENOMIC DNA]</scope>
    <source>
        <strain evidence="2 3">DSM 16189</strain>
    </source>
</reference>
<evidence type="ECO:0000313" key="2">
    <source>
        <dbReference type="EMBL" id="KEZ49098.1"/>
    </source>
</evidence>
<dbReference type="PANTHER" id="PTHR13847:SF201">
    <property type="entry name" value="PUTATIBE OXIDOREDUCTASE"/>
    <property type="match status" value="1"/>
</dbReference>
<evidence type="ECO:0000259" key="1">
    <source>
        <dbReference type="Pfam" id="PF01266"/>
    </source>
</evidence>
<dbReference type="PANTHER" id="PTHR13847">
    <property type="entry name" value="SARCOSINE DEHYDROGENASE-RELATED"/>
    <property type="match status" value="1"/>
</dbReference>
<sequence length="399" mass="44868">MKLHNGSLYWPKTISSTQKYPELRESITCDVLIVGGGMSGALCAHTLSAYNLKTVLVEKRIVGSGSSSANTGLLQFSNDKMLHEFIKEIGKDQAVRFYKMCLKAVDELEKTARSLSKPVEFNRRKSLYYASDTGDVSKLKKEFKALSKHGFPVSFLEEDEIEERFGFKKPAALLTDGDAEVNPYKFAQTLLEDAHTRGVQIYENTAVEEGDREGEYVVMHTPHGTIRAKNVVYSTGYETIPFAKKLGADVNRTYAIATTPVASLEKWEDKSLIWETKRPYFYMRTTVDGRIVAGGLDEDKMEAPSNEDIIRERGRRLLDKIKEHYPSYDMEVDSAWGASFGESDDGLPFIGQHPKKDNIYYCLGFGGNGTVYSMLGAEIIKDLILYQSHPDADIVRLDR</sequence>
<dbReference type="OrthoDB" id="571248at2"/>
<dbReference type="GO" id="GO:0005737">
    <property type="term" value="C:cytoplasm"/>
    <property type="evidence" value="ECO:0007669"/>
    <property type="project" value="TreeGrafter"/>
</dbReference>
<dbReference type="Gene3D" id="3.50.50.60">
    <property type="entry name" value="FAD/NAD(P)-binding domain"/>
    <property type="match status" value="1"/>
</dbReference>
<comment type="caution">
    <text evidence="2">The sequence shown here is derived from an EMBL/GenBank/DDBJ whole genome shotgun (WGS) entry which is preliminary data.</text>
</comment>
<organism evidence="2 3">
    <name type="scientific">Metabacillus indicus</name>
    <name type="common">Bacillus indicus</name>
    <dbReference type="NCBI Taxonomy" id="246786"/>
    <lineage>
        <taxon>Bacteria</taxon>
        <taxon>Bacillati</taxon>
        <taxon>Bacillota</taxon>
        <taxon>Bacilli</taxon>
        <taxon>Bacillales</taxon>
        <taxon>Bacillaceae</taxon>
        <taxon>Metabacillus</taxon>
    </lineage>
</organism>
<dbReference type="Pfam" id="PF01266">
    <property type="entry name" value="DAO"/>
    <property type="match status" value="1"/>
</dbReference>
<dbReference type="EMBL" id="JNVC02000013">
    <property type="protein sequence ID" value="KEZ49098.1"/>
    <property type="molecule type" value="Genomic_DNA"/>
</dbReference>
<dbReference type="RefSeq" id="WP_029566614.1">
    <property type="nucleotide sequence ID" value="NZ_JNVC02000013.1"/>
</dbReference>
<name>A0A084GP36_METID</name>
<gene>
    <name evidence="2" type="ORF">GS18_0216970</name>
</gene>
<dbReference type="Gene3D" id="3.30.9.10">
    <property type="entry name" value="D-Amino Acid Oxidase, subunit A, domain 2"/>
    <property type="match status" value="1"/>
</dbReference>
<dbReference type="SUPFAM" id="SSF51905">
    <property type="entry name" value="FAD/NAD(P)-binding domain"/>
    <property type="match status" value="1"/>
</dbReference>
<keyword evidence="3" id="KW-1185">Reference proteome</keyword>
<dbReference type="InterPro" id="IPR006076">
    <property type="entry name" value="FAD-dep_OxRdtase"/>
</dbReference>
<feature type="domain" description="FAD dependent oxidoreductase" evidence="1">
    <location>
        <begin position="30"/>
        <end position="382"/>
    </location>
</feature>
<dbReference type="Proteomes" id="UP000028549">
    <property type="component" value="Unassembled WGS sequence"/>
</dbReference>